<proteinExistence type="predicted"/>
<evidence type="ECO:0000313" key="3">
    <source>
        <dbReference type="EMBL" id="KAH0872657.1"/>
    </source>
</evidence>
<gene>
    <name evidence="3" type="ORF">HID58_070019</name>
</gene>
<evidence type="ECO:0008006" key="5">
    <source>
        <dbReference type="Google" id="ProtNLM"/>
    </source>
</evidence>
<feature type="signal peptide" evidence="2">
    <location>
        <begin position="1"/>
        <end position="37"/>
    </location>
</feature>
<organism evidence="3 4">
    <name type="scientific">Brassica napus</name>
    <name type="common">Rape</name>
    <dbReference type="NCBI Taxonomy" id="3708"/>
    <lineage>
        <taxon>Eukaryota</taxon>
        <taxon>Viridiplantae</taxon>
        <taxon>Streptophyta</taxon>
        <taxon>Embryophyta</taxon>
        <taxon>Tracheophyta</taxon>
        <taxon>Spermatophyta</taxon>
        <taxon>Magnoliopsida</taxon>
        <taxon>eudicotyledons</taxon>
        <taxon>Gunneridae</taxon>
        <taxon>Pentapetalae</taxon>
        <taxon>rosids</taxon>
        <taxon>malvids</taxon>
        <taxon>Brassicales</taxon>
        <taxon>Brassicaceae</taxon>
        <taxon>Brassiceae</taxon>
        <taxon>Brassica</taxon>
    </lineage>
</organism>
<feature type="compositionally biased region" description="Polar residues" evidence="1">
    <location>
        <begin position="70"/>
        <end position="86"/>
    </location>
</feature>
<feature type="region of interest" description="Disordered" evidence="1">
    <location>
        <begin position="546"/>
        <end position="568"/>
    </location>
</feature>
<evidence type="ECO:0000256" key="1">
    <source>
        <dbReference type="SAM" id="MobiDB-lite"/>
    </source>
</evidence>
<name>A0ABQ7YXK3_BRANA</name>
<dbReference type="EMBL" id="JAGKQM010000016">
    <property type="protein sequence ID" value="KAH0872657.1"/>
    <property type="molecule type" value="Genomic_DNA"/>
</dbReference>
<keyword evidence="4" id="KW-1185">Reference proteome</keyword>
<keyword evidence="2" id="KW-0732">Signal</keyword>
<accession>A0ABQ7YXK3</accession>
<feature type="compositionally biased region" description="Low complexity" evidence="1">
    <location>
        <begin position="557"/>
        <end position="568"/>
    </location>
</feature>
<feature type="region of interest" description="Disordered" evidence="1">
    <location>
        <begin position="300"/>
        <end position="319"/>
    </location>
</feature>
<protein>
    <recommendedName>
        <fullName evidence="5">TSK-associating protein 1-like</fullName>
    </recommendedName>
</protein>
<reference evidence="3 4" key="1">
    <citation type="submission" date="2021-05" db="EMBL/GenBank/DDBJ databases">
        <title>Genome Assembly of Synthetic Allotetraploid Brassica napus Reveals Homoeologous Exchanges between Subgenomes.</title>
        <authorList>
            <person name="Davis J.T."/>
        </authorList>
    </citation>
    <scope>NUCLEOTIDE SEQUENCE [LARGE SCALE GENOMIC DNA]</scope>
    <source>
        <strain evidence="4">cv. Da-Ae</strain>
        <tissue evidence="3">Seedling</tissue>
    </source>
</reference>
<feature type="chain" id="PRO_5045088860" description="TSK-associating protein 1-like" evidence="2">
    <location>
        <begin position="38"/>
        <end position="754"/>
    </location>
</feature>
<feature type="non-terminal residue" evidence="3">
    <location>
        <position position="1"/>
    </location>
</feature>
<comment type="caution">
    <text evidence="3">The sequence shown here is derived from an EMBL/GenBank/DDBJ whole genome shotgun (WGS) entry which is preliminary data.</text>
</comment>
<evidence type="ECO:0000313" key="4">
    <source>
        <dbReference type="Proteomes" id="UP000824890"/>
    </source>
</evidence>
<sequence length="754" mass="84234">NTVSFALVIEISAIRMNFLALGLSLCLVLSSFHGVSCQDDGAASRLSHLDLIEREYQDSVNALQGKEDQSASIQSENQKNTTATDRNTISLSLSDESEVRSLDLDESALKDFCKAGAVSDESVKSSSLLDDIELEIEAHLNGLNQAGSADVNAESKYDQVLYAKRQKMLEDIERDFEAASSASLEQIKTDELSEGIDEQQSAKTQSLLDEIEREFETATKDLEQLKVNDFTGDKLDEEQSAKRKSMLEAIEREFEAAVEGLEELKVSDSTGSKDDEEQSAKRLSVLEEIEREFEAATESLKQLQVDGSSEDTEQTGKRQSMLDEIEREFEGIIISIEIKLNMKNVMLRMCLLAAATRDLKQLNDFTEGADDEQSAKRNSVVEEMEREFEVIVSYLPIVTAAKRKTMLEEMEREFEAAIGGLKQIKDDESKYTEEQASKRKIMLEEIEREFEEARSGFSTNANKEGFHVLTAAKKHSITLESLGLGQSGVCGCFNQDKAGLKQDEDASIAISTKYSIEEILTEESSLQGTDTSSSLTKSLTQLVENHRKEKESHNVHTSSTSESAATSETVESLRAKLRELRGLTARQLVTRQDFESIILMAATFEELSSAPISYISRLAKYGNVIKEGLEASERVHMAKARATMLKETSREKQIFVDANFEEAKKLAQRGDALYVRIFAIKKLLKKLETERESVDVMFKEIVKGLSHLLVDASEAYEEYHGAVRKAKDEQAAEEFAREATQSAEMIWVKFLSSL</sequence>
<feature type="region of interest" description="Disordered" evidence="1">
    <location>
        <begin position="64"/>
        <end position="86"/>
    </location>
</feature>
<evidence type="ECO:0000256" key="2">
    <source>
        <dbReference type="SAM" id="SignalP"/>
    </source>
</evidence>
<dbReference type="Proteomes" id="UP000824890">
    <property type="component" value="Unassembled WGS sequence"/>
</dbReference>